<dbReference type="EC" id="2.1.1.319" evidence="1"/>
<proteinExistence type="evidence at transcript level"/>
<keyword evidence="3 6" id="KW-0808">Transferase</keyword>
<organism evidence="8">
    <name type="scientific">Hirondellea gigas</name>
    <dbReference type="NCBI Taxonomy" id="1518452"/>
    <lineage>
        <taxon>Eukaryota</taxon>
        <taxon>Metazoa</taxon>
        <taxon>Ecdysozoa</taxon>
        <taxon>Arthropoda</taxon>
        <taxon>Crustacea</taxon>
        <taxon>Multicrustacea</taxon>
        <taxon>Malacostraca</taxon>
        <taxon>Eumalacostraca</taxon>
        <taxon>Peracarida</taxon>
        <taxon>Amphipoda</taxon>
        <taxon>Amphilochidea</taxon>
        <taxon>Lysianassida</taxon>
        <taxon>Lysianassidira</taxon>
        <taxon>Lysianassoidea</taxon>
        <taxon>Lysianassidae</taxon>
        <taxon>Hirondellea</taxon>
    </lineage>
</organism>
<name>A0A6A7G302_9CRUS</name>
<accession>A0A6A7G302</accession>
<evidence type="ECO:0000259" key="7">
    <source>
        <dbReference type="Pfam" id="PF22528"/>
    </source>
</evidence>
<keyword evidence="2 6" id="KW-0489">Methyltransferase</keyword>
<dbReference type="GO" id="GO:0042054">
    <property type="term" value="F:histone methyltransferase activity"/>
    <property type="evidence" value="ECO:0007669"/>
    <property type="project" value="TreeGrafter"/>
</dbReference>
<dbReference type="PANTHER" id="PTHR11006:SF124">
    <property type="entry name" value="ARGININE METHYLTRANSFERASE 1-RELATED"/>
    <property type="match status" value="1"/>
</dbReference>
<reference evidence="8" key="1">
    <citation type="submission" date="2017-11" db="EMBL/GenBank/DDBJ databases">
        <title>The sensing device of the deep-sea amphipod.</title>
        <authorList>
            <person name="Kobayashi H."/>
            <person name="Nagahama T."/>
            <person name="Arai W."/>
            <person name="Sasagawa Y."/>
            <person name="Umeda M."/>
            <person name="Hayashi T."/>
            <person name="Nikaido I."/>
            <person name="Watanabe H."/>
            <person name="Oguri K."/>
            <person name="Kitazato H."/>
            <person name="Fujioka K."/>
            <person name="Kido Y."/>
            <person name="Takami H."/>
        </authorList>
    </citation>
    <scope>NUCLEOTIDE SEQUENCE</scope>
    <source>
        <tissue evidence="8">Whole body</tissue>
    </source>
</reference>
<dbReference type="GO" id="GO:0032259">
    <property type="term" value="P:methylation"/>
    <property type="evidence" value="ECO:0007669"/>
    <property type="project" value="UniProtKB-KW"/>
</dbReference>
<protein>
    <recommendedName>
        <fullName evidence="1">type I protein arginine methyltransferase</fullName>
        <ecNumber evidence="1">2.1.1.319</ecNumber>
    </recommendedName>
</protein>
<dbReference type="FunFam" id="3.40.50.150:FF:000003">
    <property type="entry name" value="Blast:Protein arginine N-methyltransferase 1"/>
    <property type="match status" value="1"/>
</dbReference>
<dbReference type="AlphaFoldDB" id="A0A6A7G302"/>
<dbReference type="GO" id="GO:0035242">
    <property type="term" value="F:protein-arginine omega-N asymmetric methyltransferase activity"/>
    <property type="evidence" value="ECO:0007669"/>
    <property type="project" value="UniProtKB-EC"/>
</dbReference>
<dbReference type="Pfam" id="PF06325">
    <property type="entry name" value="PrmA"/>
    <property type="match status" value="1"/>
</dbReference>
<evidence type="ECO:0000256" key="1">
    <source>
        <dbReference type="ARBA" id="ARBA00011925"/>
    </source>
</evidence>
<feature type="domain" description="Protein arginine N-methyltransferase" evidence="7">
    <location>
        <begin position="169"/>
        <end position="327"/>
    </location>
</feature>
<evidence type="ECO:0000256" key="5">
    <source>
        <dbReference type="ARBA" id="ARBA00049303"/>
    </source>
</evidence>
<dbReference type="CDD" id="cd02440">
    <property type="entry name" value="AdoMet_MTases"/>
    <property type="match status" value="1"/>
</dbReference>
<sequence length="350" mass="40013">MTTEASPQKPLHAQKDAEGKDLTSSDYYFDSYAHFGIHEEMLKDQIRTGTYMNAIVHNAHLFKDKVVLDIGSGTGILCLFAAKAGAKKVIGIEMASIAKSSREIIKANGYENVITIVQGKVEEVELPVEKVDIIVSEWMGYFLLYESMLDTVLFARDKWLNQNGLIFPDKSTLYLAAIEDAEYKLEKINFWENVYGFDMSCIKEQAMTEPLVDVVEQRTLVTDSCRVLSLDLYKVKREDLDFSSDFSLSVICNSYCHAFIAYFDVEFSHCHTPTGFSTGPHCQYTHWKQTVFYTDRELMVHRGEKITGKITVKRNPKNPRDIDIWLDSTYEPAVQPPTPPISQKRLYHLR</sequence>
<dbReference type="InterPro" id="IPR055135">
    <property type="entry name" value="PRMT_dom"/>
</dbReference>
<evidence type="ECO:0000256" key="6">
    <source>
        <dbReference type="PROSITE-ProRule" id="PRU01015"/>
    </source>
</evidence>
<comment type="catalytic activity">
    <reaction evidence="5">
        <text>L-arginyl-[protein] + S-adenosyl-L-methionine = N(omega)-methyl-L-arginyl-[protein] + S-adenosyl-L-homocysteine + H(+)</text>
        <dbReference type="Rhea" id="RHEA:48100"/>
        <dbReference type="Rhea" id="RHEA-COMP:10532"/>
        <dbReference type="Rhea" id="RHEA-COMP:11990"/>
        <dbReference type="ChEBI" id="CHEBI:15378"/>
        <dbReference type="ChEBI" id="CHEBI:29965"/>
        <dbReference type="ChEBI" id="CHEBI:57856"/>
        <dbReference type="ChEBI" id="CHEBI:59789"/>
        <dbReference type="ChEBI" id="CHEBI:65280"/>
    </reaction>
    <physiologicalReaction direction="left-to-right" evidence="5">
        <dbReference type="Rhea" id="RHEA:48101"/>
    </physiologicalReaction>
</comment>
<dbReference type="Pfam" id="PF22528">
    <property type="entry name" value="PRMT_C"/>
    <property type="match status" value="1"/>
</dbReference>
<dbReference type="Gene3D" id="3.40.50.150">
    <property type="entry name" value="Vaccinia Virus protein VP39"/>
    <property type="match status" value="1"/>
</dbReference>
<dbReference type="SUPFAM" id="SSF53335">
    <property type="entry name" value="S-adenosyl-L-methionine-dependent methyltransferases"/>
    <property type="match status" value="1"/>
</dbReference>
<dbReference type="PANTHER" id="PTHR11006">
    <property type="entry name" value="PROTEIN ARGININE N-METHYLTRANSFERASE"/>
    <property type="match status" value="1"/>
</dbReference>
<dbReference type="EMBL" id="IACT01005478">
    <property type="protein sequence ID" value="LAC24632.1"/>
    <property type="molecule type" value="mRNA"/>
</dbReference>
<evidence type="ECO:0000256" key="3">
    <source>
        <dbReference type="ARBA" id="ARBA00022679"/>
    </source>
</evidence>
<dbReference type="InterPro" id="IPR025799">
    <property type="entry name" value="Arg_MeTrfase"/>
</dbReference>
<evidence type="ECO:0000256" key="4">
    <source>
        <dbReference type="ARBA" id="ARBA00022691"/>
    </source>
</evidence>
<dbReference type="Gene3D" id="2.70.160.11">
    <property type="entry name" value="Hnrnp arginine n-methyltransferase1"/>
    <property type="match status" value="1"/>
</dbReference>
<dbReference type="FunFam" id="2.70.160.11:FF:000001">
    <property type="entry name" value="Blast:Protein arginine N-methyltransferase 1"/>
    <property type="match status" value="1"/>
</dbReference>
<dbReference type="InterPro" id="IPR029063">
    <property type="entry name" value="SAM-dependent_MTases_sf"/>
</dbReference>
<evidence type="ECO:0000313" key="8">
    <source>
        <dbReference type="EMBL" id="LAC24632.1"/>
    </source>
</evidence>
<keyword evidence="4 6" id="KW-0949">S-adenosyl-L-methionine</keyword>
<evidence type="ECO:0000256" key="2">
    <source>
        <dbReference type="ARBA" id="ARBA00022603"/>
    </source>
</evidence>
<dbReference type="GO" id="GO:0005634">
    <property type="term" value="C:nucleus"/>
    <property type="evidence" value="ECO:0007669"/>
    <property type="project" value="TreeGrafter"/>
</dbReference>
<dbReference type="PROSITE" id="PS51678">
    <property type="entry name" value="SAM_MT_PRMT"/>
    <property type="match status" value="1"/>
</dbReference>